<comment type="caution">
    <text evidence="1">The sequence shown here is derived from an EMBL/GenBank/DDBJ whole genome shotgun (WGS) entry which is preliminary data.</text>
</comment>
<dbReference type="AlphaFoldDB" id="A0A7W6CAZ0"/>
<proteinExistence type="predicted"/>
<evidence type="ECO:0000313" key="2">
    <source>
        <dbReference type="Proteomes" id="UP000561459"/>
    </source>
</evidence>
<accession>A0A7W6CAZ0</accession>
<protein>
    <submittedName>
        <fullName evidence="1">Uncharacterized protein</fullName>
    </submittedName>
</protein>
<reference evidence="1 2" key="1">
    <citation type="submission" date="2020-08" db="EMBL/GenBank/DDBJ databases">
        <title>Genomic Encyclopedia of Type Strains, Phase IV (KMG-IV): sequencing the most valuable type-strain genomes for metagenomic binning, comparative biology and taxonomic classification.</title>
        <authorList>
            <person name="Goeker M."/>
        </authorList>
    </citation>
    <scope>NUCLEOTIDE SEQUENCE [LARGE SCALE GENOMIC DNA]</scope>
    <source>
        <strain evidence="1 2">DSM 27568</strain>
    </source>
</reference>
<organism evidence="1 2">
    <name type="scientific">Novosphingobium fluoreni</name>
    <dbReference type="NCBI Taxonomy" id="1391222"/>
    <lineage>
        <taxon>Bacteria</taxon>
        <taxon>Pseudomonadati</taxon>
        <taxon>Pseudomonadota</taxon>
        <taxon>Alphaproteobacteria</taxon>
        <taxon>Sphingomonadales</taxon>
        <taxon>Sphingomonadaceae</taxon>
        <taxon>Novosphingobium</taxon>
    </lineage>
</organism>
<dbReference type="EMBL" id="JACIDY010000013">
    <property type="protein sequence ID" value="MBB3941637.1"/>
    <property type="molecule type" value="Genomic_DNA"/>
</dbReference>
<dbReference type="Proteomes" id="UP000561459">
    <property type="component" value="Unassembled WGS sequence"/>
</dbReference>
<sequence>MQDLPVIEERDLSITVVTGASHDADDIVRFVEGVNCMPMASKLVAHQ</sequence>
<keyword evidence="2" id="KW-1185">Reference proteome</keyword>
<evidence type="ECO:0000313" key="1">
    <source>
        <dbReference type="EMBL" id="MBB3941637.1"/>
    </source>
</evidence>
<gene>
    <name evidence="1" type="ORF">GGR39_003318</name>
</gene>
<name>A0A7W6CAZ0_9SPHN</name>